<dbReference type="AlphaFoldDB" id="A0A0F2LXB7"/>
<dbReference type="VEuPathDB" id="FungiDB:SPSK_05742"/>
<organism evidence="2 3">
    <name type="scientific">Sporothrix schenckii 1099-18</name>
    <dbReference type="NCBI Taxonomy" id="1397361"/>
    <lineage>
        <taxon>Eukaryota</taxon>
        <taxon>Fungi</taxon>
        <taxon>Dikarya</taxon>
        <taxon>Ascomycota</taxon>
        <taxon>Pezizomycotina</taxon>
        <taxon>Sordariomycetes</taxon>
        <taxon>Sordariomycetidae</taxon>
        <taxon>Ophiostomatales</taxon>
        <taxon>Ophiostomataceae</taxon>
        <taxon>Sporothrix</taxon>
    </lineage>
</organism>
<proteinExistence type="predicted"/>
<reference evidence="2 3" key="1">
    <citation type="journal article" date="2014" name="BMC Genomics">
        <title>Comparative genomics of the major fungal agents of human and animal Sporotrichosis: Sporothrix schenckii and Sporothrix brasiliensis.</title>
        <authorList>
            <person name="Teixeira M.M."/>
            <person name="de Almeida L.G."/>
            <person name="Kubitschek-Barreira P."/>
            <person name="Alves F.L."/>
            <person name="Kioshima E.S."/>
            <person name="Abadio A.K."/>
            <person name="Fernandes L."/>
            <person name="Derengowski L.S."/>
            <person name="Ferreira K.S."/>
            <person name="Souza R.C."/>
            <person name="Ruiz J.C."/>
            <person name="de Andrade N.C."/>
            <person name="Paes H.C."/>
            <person name="Nicola A.M."/>
            <person name="Albuquerque P."/>
            <person name="Gerber A.L."/>
            <person name="Martins V.P."/>
            <person name="Peconick L.D."/>
            <person name="Neto A.V."/>
            <person name="Chaucanez C.B."/>
            <person name="Silva P.A."/>
            <person name="Cunha O.L."/>
            <person name="de Oliveira F.F."/>
            <person name="dos Santos T.C."/>
            <person name="Barros A.L."/>
            <person name="Soares M.A."/>
            <person name="de Oliveira L.M."/>
            <person name="Marini M.M."/>
            <person name="Villalobos-Duno H."/>
            <person name="Cunha M.M."/>
            <person name="de Hoog S."/>
            <person name="da Silveira J.F."/>
            <person name="Henrissat B."/>
            <person name="Nino-Vega G.A."/>
            <person name="Cisalpino P.S."/>
            <person name="Mora-Montes H.M."/>
            <person name="Almeida S.R."/>
            <person name="Stajich J.E."/>
            <person name="Lopes-Bezerra L.M."/>
            <person name="Vasconcelos A.T."/>
            <person name="Felipe M.S."/>
        </authorList>
    </citation>
    <scope>NUCLEOTIDE SEQUENCE [LARGE SCALE GENOMIC DNA]</scope>
    <source>
        <strain evidence="2 3">1099-18</strain>
    </source>
</reference>
<dbReference type="RefSeq" id="XP_016583212.1">
    <property type="nucleotide sequence ID" value="XM_016732479.1"/>
</dbReference>
<gene>
    <name evidence="2" type="ORF">SPSK_05742</name>
</gene>
<protein>
    <submittedName>
        <fullName evidence="2">Uncharacterized protein</fullName>
    </submittedName>
</protein>
<dbReference type="Proteomes" id="UP000033710">
    <property type="component" value="Unassembled WGS sequence"/>
</dbReference>
<reference evidence="2 3" key="2">
    <citation type="journal article" date="2015" name="Eukaryot. Cell">
        <title>Asexual propagation of a virulent clone complex in a human and feline outbreak of sporotrichosis.</title>
        <authorList>
            <person name="Teixeira Mde M."/>
            <person name="Rodrigues A.M."/>
            <person name="Tsui C.K."/>
            <person name="de Almeida L.G."/>
            <person name="Van Diepeningen A.D."/>
            <person name="van den Ende B.G."/>
            <person name="Fernandes G.F."/>
            <person name="Kano R."/>
            <person name="Hamelin R.C."/>
            <person name="Lopes-Bezerra L.M."/>
            <person name="Vasconcelos A.T."/>
            <person name="de Hoog S."/>
            <person name="de Camargo Z.P."/>
            <person name="Felipe M.S."/>
        </authorList>
    </citation>
    <scope>NUCLEOTIDE SEQUENCE [LARGE SCALE GENOMIC DNA]</scope>
    <source>
        <strain evidence="2 3">1099-18</strain>
    </source>
</reference>
<feature type="region of interest" description="Disordered" evidence="1">
    <location>
        <begin position="1"/>
        <end position="30"/>
    </location>
</feature>
<dbReference type="KEGG" id="ssck:SPSK_05742"/>
<comment type="caution">
    <text evidence="2">The sequence shown here is derived from an EMBL/GenBank/DDBJ whole genome shotgun (WGS) entry which is preliminary data.</text>
</comment>
<evidence type="ECO:0000313" key="2">
    <source>
        <dbReference type="EMBL" id="KJR80536.1"/>
    </source>
</evidence>
<evidence type="ECO:0000256" key="1">
    <source>
        <dbReference type="SAM" id="MobiDB-lite"/>
    </source>
</evidence>
<dbReference type="EMBL" id="AXCR01000012">
    <property type="protein sequence ID" value="KJR80536.1"/>
    <property type="molecule type" value="Genomic_DNA"/>
</dbReference>
<accession>A0A0F2LXB7</accession>
<feature type="compositionally biased region" description="Basic residues" evidence="1">
    <location>
        <begin position="1"/>
        <end position="11"/>
    </location>
</feature>
<evidence type="ECO:0000313" key="3">
    <source>
        <dbReference type="Proteomes" id="UP000033710"/>
    </source>
</evidence>
<dbReference type="GeneID" id="27667756"/>
<feature type="compositionally biased region" description="Basic and acidic residues" evidence="1">
    <location>
        <begin position="12"/>
        <end position="22"/>
    </location>
</feature>
<name>A0A0F2LXB7_SPOSC</name>
<sequence>MQIAKEKRRRQHDGTNKVKKEGSFTGEETPGRVSVGGPLFSWLLRGLVVVVSRRRREDDPFRPSRSRLGFEAYSESPRFFWRPKGQGS</sequence>